<dbReference type="KEGG" id="mgot:MgSA37_04055"/>
<accession>A0A0X8X6C8</accession>
<evidence type="ECO:0000313" key="1">
    <source>
        <dbReference type="EMBL" id="BAU55863.1"/>
    </source>
</evidence>
<dbReference type="Proteomes" id="UP000218263">
    <property type="component" value="Chromosome"/>
</dbReference>
<organism evidence="1 2">
    <name type="scientific">Mucilaginibacter gotjawali</name>
    <dbReference type="NCBI Taxonomy" id="1550579"/>
    <lineage>
        <taxon>Bacteria</taxon>
        <taxon>Pseudomonadati</taxon>
        <taxon>Bacteroidota</taxon>
        <taxon>Sphingobacteriia</taxon>
        <taxon>Sphingobacteriales</taxon>
        <taxon>Sphingobacteriaceae</taxon>
        <taxon>Mucilaginibacter</taxon>
    </lineage>
</organism>
<gene>
    <name evidence="1" type="ORF">MgSA37_04055</name>
</gene>
<keyword evidence="2" id="KW-1185">Reference proteome</keyword>
<evidence type="ECO:0000313" key="2">
    <source>
        <dbReference type="Proteomes" id="UP000218263"/>
    </source>
</evidence>
<reference evidence="1 2" key="1">
    <citation type="submission" date="2015-12" db="EMBL/GenBank/DDBJ databases">
        <title>Genome sequence of Mucilaginibacter gotjawali.</title>
        <authorList>
            <person name="Lee J.S."/>
            <person name="Lee K.C."/>
            <person name="Kim K.K."/>
            <person name="Lee B.W."/>
        </authorList>
    </citation>
    <scope>NUCLEOTIDE SEQUENCE [LARGE SCALE GENOMIC DNA]</scope>
    <source>
        <strain evidence="1 2">SA3-7</strain>
    </source>
</reference>
<sequence>MQAFGAFTVISFIPHKLPAYTIDMNQLIFNNCFSYDNILYIGDDAGACLKIIEKFTGRILQIEENYSWLINNTTETRAINHWLQCQIQYHFEGGVVVFRFKNEEVLPAILRNECISACKSLVFEQFIFAS</sequence>
<dbReference type="AlphaFoldDB" id="A0A0X8X6C8"/>
<protein>
    <submittedName>
        <fullName evidence="1">Uncharacterized protein</fullName>
    </submittedName>
</protein>
<name>A0A0X8X6C8_9SPHI</name>
<proteinExistence type="predicted"/>
<dbReference type="EMBL" id="AP017313">
    <property type="protein sequence ID" value="BAU55863.1"/>
    <property type="molecule type" value="Genomic_DNA"/>
</dbReference>